<sequence length="63" mass="7060">MMRKLTWDVAIAALVFWVLITFFRVGGISIEAFKSTLPSVLIFAMVYAAIRVALVVLRKGNDE</sequence>
<reference evidence="3" key="1">
    <citation type="submission" date="2016-10" db="EMBL/GenBank/DDBJ databases">
        <authorList>
            <person name="Varghese N."/>
            <person name="Submissions S."/>
        </authorList>
    </citation>
    <scope>NUCLEOTIDE SEQUENCE [LARGE SCALE GENOMIC DNA]</scope>
    <source>
        <strain evidence="3">DSM 23422</strain>
    </source>
</reference>
<keyword evidence="1" id="KW-0472">Membrane</keyword>
<proteinExistence type="predicted"/>
<dbReference type="OrthoDB" id="7726800at2"/>
<name>A0A1I6QBM6_9RHOB</name>
<evidence type="ECO:0000256" key="1">
    <source>
        <dbReference type="SAM" id="Phobius"/>
    </source>
</evidence>
<dbReference type="Proteomes" id="UP000199239">
    <property type="component" value="Unassembled WGS sequence"/>
</dbReference>
<keyword evidence="3" id="KW-1185">Reference proteome</keyword>
<keyword evidence="1" id="KW-1133">Transmembrane helix</keyword>
<dbReference type="AlphaFoldDB" id="A0A1I6QBM6"/>
<evidence type="ECO:0000313" key="3">
    <source>
        <dbReference type="Proteomes" id="UP000199239"/>
    </source>
</evidence>
<accession>A0A1I6QBM6</accession>
<dbReference type="RefSeq" id="WP_093914865.1">
    <property type="nucleotide sequence ID" value="NZ_FPAJ01000001.1"/>
</dbReference>
<organism evidence="2 3">
    <name type="scientific">Sulfitobacter marinus</name>
    <dbReference type="NCBI Taxonomy" id="394264"/>
    <lineage>
        <taxon>Bacteria</taxon>
        <taxon>Pseudomonadati</taxon>
        <taxon>Pseudomonadota</taxon>
        <taxon>Alphaproteobacteria</taxon>
        <taxon>Rhodobacterales</taxon>
        <taxon>Roseobacteraceae</taxon>
        <taxon>Sulfitobacter</taxon>
    </lineage>
</organism>
<feature type="transmembrane region" description="Helical" evidence="1">
    <location>
        <begin position="37"/>
        <end position="57"/>
    </location>
</feature>
<dbReference type="STRING" id="394264.SAMN04488040_0632"/>
<gene>
    <name evidence="2" type="ORF">SAMN04488040_0632</name>
</gene>
<protein>
    <submittedName>
        <fullName evidence="2">Uncharacterized protein</fullName>
    </submittedName>
</protein>
<dbReference type="EMBL" id="FPAJ01000001">
    <property type="protein sequence ID" value="SFS49871.1"/>
    <property type="molecule type" value="Genomic_DNA"/>
</dbReference>
<keyword evidence="1" id="KW-0812">Transmembrane</keyword>
<evidence type="ECO:0000313" key="2">
    <source>
        <dbReference type="EMBL" id="SFS49871.1"/>
    </source>
</evidence>